<organism evidence="5 6">
    <name type="scientific">Tripterygium wilfordii</name>
    <name type="common">Thunder God vine</name>
    <dbReference type="NCBI Taxonomy" id="458696"/>
    <lineage>
        <taxon>Eukaryota</taxon>
        <taxon>Viridiplantae</taxon>
        <taxon>Streptophyta</taxon>
        <taxon>Embryophyta</taxon>
        <taxon>Tracheophyta</taxon>
        <taxon>Spermatophyta</taxon>
        <taxon>Magnoliopsida</taxon>
        <taxon>eudicotyledons</taxon>
        <taxon>Gunneridae</taxon>
        <taxon>Pentapetalae</taxon>
        <taxon>rosids</taxon>
        <taxon>fabids</taxon>
        <taxon>Celastrales</taxon>
        <taxon>Celastraceae</taxon>
        <taxon>Tripterygium</taxon>
    </lineage>
</organism>
<dbReference type="InterPro" id="IPR017949">
    <property type="entry name" value="Thaumatin_CS"/>
</dbReference>
<dbReference type="InterPro" id="IPR037176">
    <property type="entry name" value="Osmotin/thaumatin-like_sf"/>
</dbReference>
<protein>
    <submittedName>
        <fullName evidence="5">Putative Osmotin</fullName>
    </submittedName>
</protein>
<gene>
    <name evidence="5" type="ORF">HS088_TW15G00323</name>
</gene>
<evidence type="ECO:0000256" key="3">
    <source>
        <dbReference type="PIRSR" id="PIRSR002703-1"/>
    </source>
</evidence>
<feature type="disulfide bond" evidence="3">
    <location>
        <begin position="30"/>
        <end position="228"/>
    </location>
</feature>
<dbReference type="Pfam" id="PF00314">
    <property type="entry name" value="Thaumatin"/>
    <property type="match status" value="1"/>
</dbReference>
<evidence type="ECO:0000313" key="6">
    <source>
        <dbReference type="Proteomes" id="UP000593562"/>
    </source>
</evidence>
<evidence type="ECO:0000313" key="5">
    <source>
        <dbReference type="EMBL" id="KAF5734828.1"/>
    </source>
</evidence>
<feature type="disulfide bond" evidence="3">
    <location>
        <begin position="143"/>
        <end position="217"/>
    </location>
</feature>
<reference evidence="5 6" key="1">
    <citation type="journal article" date="2020" name="Nat. Commun.">
        <title>Genome of Tripterygium wilfordii and identification of cytochrome P450 involved in triptolide biosynthesis.</title>
        <authorList>
            <person name="Tu L."/>
            <person name="Su P."/>
            <person name="Zhang Z."/>
            <person name="Gao L."/>
            <person name="Wang J."/>
            <person name="Hu T."/>
            <person name="Zhou J."/>
            <person name="Zhang Y."/>
            <person name="Zhao Y."/>
            <person name="Liu Y."/>
            <person name="Song Y."/>
            <person name="Tong Y."/>
            <person name="Lu Y."/>
            <person name="Yang J."/>
            <person name="Xu C."/>
            <person name="Jia M."/>
            <person name="Peters R.J."/>
            <person name="Huang L."/>
            <person name="Gao W."/>
        </authorList>
    </citation>
    <scope>NUCLEOTIDE SEQUENCE [LARGE SCALE GENOMIC DNA]</scope>
    <source>
        <strain evidence="6">cv. XIE 37</strain>
        <tissue evidence="5">Leaf</tissue>
    </source>
</reference>
<keyword evidence="2 3" id="KW-1015">Disulfide bond</keyword>
<dbReference type="SUPFAM" id="SSF49870">
    <property type="entry name" value="Osmotin, thaumatin-like protein"/>
    <property type="match status" value="1"/>
</dbReference>
<dbReference type="EMBL" id="JAAARO010000015">
    <property type="protein sequence ID" value="KAF5734828.1"/>
    <property type="molecule type" value="Genomic_DNA"/>
</dbReference>
<dbReference type="InterPro" id="IPR001938">
    <property type="entry name" value="Thaumatin"/>
</dbReference>
<dbReference type="InParanoid" id="A0A7J7CLA5"/>
<keyword evidence="4" id="KW-0732">Signal</keyword>
<evidence type="ECO:0000256" key="4">
    <source>
        <dbReference type="SAM" id="SignalP"/>
    </source>
</evidence>
<comment type="similarity">
    <text evidence="1">Belongs to the thaumatin family.</text>
</comment>
<feature type="disulfide bond" evidence="3">
    <location>
        <begin position="181"/>
        <end position="187"/>
    </location>
</feature>
<feature type="disulfide bond" evidence="3">
    <location>
        <begin position="91"/>
        <end position="97"/>
    </location>
</feature>
<feature type="disulfide bond" evidence="3">
    <location>
        <begin position="157"/>
        <end position="167"/>
    </location>
</feature>
<dbReference type="PROSITE" id="PS00316">
    <property type="entry name" value="THAUMATIN_1"/>
    <property type="match status" value="1"/>
</dbReference>
<feature type="disulfide bond" evidence="3">
    <location>
        <begin position="171"/>
        <end position="180"/>
    </location>
</feature>
<dbReference type="Gene3D" id="2.60.110.10">
    <property type="entry name" value="Thaumatin"/>
    <property type="match status" value="1"/>
</dbReference>
<dbReference type="Proteomes" id="UP000593562">
    <property type="component" value="Unassembled WGS sequence"/>
</dbReference>
<feature type="disulfide bond" evidence="3">
    <location>
        <begin position="76"/>
        <end position="86"/>
    </location>
</feature>
<dbReference type="PRINTS" id="PR00347">
    <property type="entry name" value="THAUMATIN"/>
</dbReference>
<keyword evidence="6" id="KW-1185">Reference proteome</keyword>
<dbReference type="FunFam" id="2.60.110.10:FF:000003">
    <property type="entry name" value="Thaumatin I"/>
    <property type="match status" value="1"/>
</dbReference>
<dbReference type="OrthoDB" id="430315at2759"/>
<dbReference type="PIRSF" id="PIRSF002703">
    <property type="entry name" value="Thaumatin"/>
    <property type="match status" value="1"/>
</dbReference>
<evidence type="ECO:0000256" key="1">
    <source>
        <dbReference type="ARBA" id="ARBA00010607"/>
    </source>
</evidence>
<name>A0A7J7CLA5_TRIWF</name>
<comment type="caution">
    <text evidence="5">The sequence shown here is derived from an EMBL/GenBank/DDBJ whole genome shotgun (WGS) entry which is preliminary data.</text>
</comment>
<accession>A0A7J7CLA5</accession>
<dbReference type="PANTHER" id="PTHR31048">
    <property type="entry name" value="OS03G0233200 PROTEIN"/>
    <property type="match status" value="1"/>
</dbReference>
<proteinExistence type="inferred from homology"/>
<dbReference type="SMART" id="SM00205">
    <property type="entry name" value="THN"/>
    <property type="match status" value="1"/>
</dbReference>
<evidence type="ECO:0000256" key="2">
    <source>
        <dbReference type="ARBA" id="ARBA00023157"/>
    </source>
</evidence>
<sequence>MSCFLKALPIFTSLFFISALGAFFDLTNNCPYTVWAACQCNLPADVGCGKRLDTGEKWTIICNAATQGSIWGRTNCQFNASGKGSCQTGDCNGMLECQGYGKSPNTLAEFSLKQLNGKDYFDISVVDGFNVPMEFSAVRGGPCTIVTKCNADIIGQCPNELKVPGGCNGPCPVFGTEEYCCTSGSSCGPTNLSMFFKARCPDAYTYPFDDPSNFFTCASGTNYKVIFCPA</sequence>
<feature type="signal peptide" evidence="4">
    <location>
        <begin position="1"/>
        <end position="21"/>
    </location>
</feature>
<feature type="disulfide bond" evidence="3">
    <location>
        <begin position="149"/>
        <end position="200"/>
    </location>
</feature>
<feature type="chain" id="PRO_5029706740" evidence="4">
    <location>
        <begin position="22"/>
        <end position="230"/>
    </location>
</feature>
<dbReference type="AlphaFoldDB" id="A0A7J7CLA5"/>
<dbReference type="PROSITE" id="PS51367">
    <property type="entry name" value="THAUMATIN_2"/>
    <property type="match status" value="1"/>
</dbReference>